<reference evidence="1 2" key="1">
    <citation type="journal article" date="2021" name="Hortic Res">
        <title>The domestication of Cucurbita argyrosperma as revealed by the genome of its wild relative.</title>
        <authorList>
            <person name="Barrera-Redondo J."/>
            <person name="Sanchez-de la Vega G."/>
            <person name="Aguirre-Liguori J.A."/>
            <person name="Castellanos-Morales G."/>
            <person name="Gutierrez-Guerrero Y.T."/>
            <person name="Aguirre-Dugua X."/>
            <person name="Aguirre-Planter E."/>
            <person name="Tenaillon M.I."/>
            <person name="Lira-Saade R."/>
            <person name="Eguiarte L.E."/>
        </authorList>
    </citation>
    <scope>NUCLEOTIDE SEQUENCE [LARGE SCALE GENOMIC DNA]</scope>
    <source>
        <strain evidence="1">JBR-2021</strain>
    </source>
</reference>
<sequence length="548" mass="62339">MVSIITFSIDLPSKNLCFALLPSMKEPTNMGERTIFFLTEKGQRVQYLHVAMASCSFPDVYSWIQNLPPLSQWKTTSISTSICSSSSTNSSLKIVAAKTLHSPTITFSVTADFSFHISLWTSQPLKTSTKTSNLLNKESMSTLLLNCVRDVLYYGSNHKQNSSHNLLKLDITSSLKEIFNHIFLTLIFLICIYEAPIDLRSNCLATLKHHLANCTSRQTSKVLMKLLGSNLEQQWMRSINLAITNWILELKAKGRTLKTPSPLFSYSFSTYGLWKVQLYCPIIAMDNIENSSNPSTDERLQFSLNYHQLEGVLQFNYRAVTREKWIDLRVHVDNIRCDIIRLVSETLLSERGVGGSEKHFPSRISLQLTPTSHTNIMSVSVSKSSNNPKVEIGTEKTFEAGFESATPFPGLKLAVGETVIVSLKPWKFEQFVHGNAATLNWYLHDSSDGKEVASTKPSKLTLINPKAWFRDRYSSANRPFNKQGGVVFAGDEYGESVWWKIDGKARGKTMEWEIRGWIWLTYWPNKHKTFYTETRRLEFKEILHLSIP</sequence>
<dbReference type="AlphaFoldDB" id="A0AAV6NPC6"/>
<name>A0AAV6NPC6_9ROSI</name>
<organism evidence="1 2">
    <name type="scientific">Cucurbita argyrosperma subsp. sororia</name>
    <dbReference type="NCBI Taxonomy" id="37648"/>
    <lineage>
        <taxon>Eukaryota</taxon>
        <taxon>Viridiplantae</taxon>
        <taxon>Streptophyta</taxon>
        <taxon>Embryophyta</taxon>
        <taxon>Tracheophyta</taxon>
        <taxon>Spermatophyta</taxon>
        <taxon>Magnoliopsida</taxon>
        <taxon>eudicotyledons</taxon>
        <taxon>Gunneridae</taxon>
        <taxon>Pentapetalae</taxon>
        <taxon>rosids</taxon>
        <taxon>fabids</taxon>
        <taxon>Cucurbitales</taxon>
        <taxon>Cucurbitaceae</taxon>
        <taxon>Cucurbiteae</taxon>
        <taxon>Cucurbita</taxon>
    </lineage>
</organism>
<accession>A0AAV6NPC6</accession>
<comment type="caution">
    <text evidence="1">The sequence shown here is derived from an EMBL/GenBank/DDBJ whole genome shotgun (WGS) entry which is preliminary data.</text>
</comment>
<dbReference type="PANTHER" id="PTHR31439">
    <property type="entry name" value="EXPRESSED PROTEIN"/>
    <property type="match status" value="1"/>
</dbReference>
<feature type="non-terminal residue" evidence="1">
    <location>
        <position position="1"/>
    </location>
</feature>
<dbReference type="EMBL" id="JAGKQH010000004">
    <property type="protein sequence ID" value="KAG6600900.1"/>
    <property type="molecule type" value="Genomic_DNA"/>
</dbReference>
<gene>
    <name evidence="1" type="ORF">SDJN03_06133</name>
</gene>
<proteinExistence type="predicted"/>
<protein>
    <recommendedName>
        <fullName evidence="3">Neuronal PAS domain protein</fullName>
    </recommendedName>
</protein>
<evidence type="ECO:0008006" key="3">
    <source>
        <dbReference type="Google" id="ProtNLM"/>
    </source>
</evidence>
<evidence type="ECO:0000313" key="1">
    <source>
        <dbReference type="EMBL" id="KAG6600900.1"/>
    </source>
</evidence>
<dbReference type="Proteomes" id="UP000685013">
    <property type="component" value="Chromosome 4"/>
</dbReference>
<keyword evidence="2" id="KW-1185">Reference proteome</keyword>
<dbReference type="PANTHER" id="PTHR31439:SF4">
    <property type="entry name" value="NEURONAL PAS DOMAIN PROTEIN"/>
    <property type="match status" value="1"/>
</dbReference>
<evidence type="ECO:0000313" key="2">
    <source>
        <dbReference type="Proteomes" id="UP000685013"/>
    </source>
</evidence>